<dbReference type="AlphaFoldDB" id="Q46X35"/>
<feature type="region of interest" description="Disordered" evidence="1">
    <location>
        <begin position="1"/>
        <end position="25"/>
    </location>
</feature>
<sequence>MRSIASPSKGGITRHQSMTNPARINGRLKARLVRQKQKPHELHPFTCWKQVFAIAVERATTRKPGNALKRVTSEEYSQFLKMSFGRSRHIDHD</sequence>
<protein>
    <submittedName>
        <fullName evidence="2">Uncharacterized protein</fullName>
    </submittedName>
</protein>
<name>Q46X35_CUPPJ</name>
<gene>
    <name evidence="2" type="ordered locus">Reut_A2938</name>
</gene>
<proteinExistence type="predicted"/>
<dbReference type="HOGENOM" id="CLU_2394787_0_0_4"/>
<reference evidence="2" key="1">
    <citation type="submission" date="2005-08" db="EMBL/GenBank/DDBJ databases">
        <title>Complete sequence of Chromosome1 of Ralstonia eutropha JMP134.</title>
        <authorList>
            <person name="Copeland A."/>
            <person name="Lucas S."/>
            <person name="Lapidus A."/>
            <person name="Barry K."/>
            <person name="Detter J.C."/>
            <person name="Glavina T."/>
            <person name="Hammon N."/>
            <person name="Israni S."/>
            <person name="Pitluck S."/>
            <person name="Goltsman E."/>
            <person name="Martinez M."/>
            <person name="Schmutz J."/>
            <person name="Larimer F."/>
            <person name="Land M."/>
            <person name="Lykidis A."/>
            <person name="Richardson P."/>
        </authorList>
    </citation>
    <scope>NUCLEOTIDE SEQUENCE</scope>
    <source>
        <strain evidence="2">JMP134</strain>
    </source>
</reference>
<accession>Q46X35</accession>
<dbReference type="EMBL" id="CP000090">
    <property type="protein sequence ID" value="AAZ62298.1"/>
    <property type="molecule type" value="Genomic_DNA"/>
</dbReference>
<organism evidence="2">
    <name type="scientific">Cupriavidus pinatubonensis (strain JMP 134 / LMG 1197)</name>
    <name type="common">Cupriavidus necator (strain JMP 134)</name>
    <dbReference type="NCBI Taxonomy" id="264198"/>
    <lineage>
        <taxon>Bacteria</taxon>
        <taxon>Pseudomonadati</taxon>
        <taxon>Pseudomonadota</taxon>
        <taxon>Betaproteobacteria</taxon>
        <taxon>Burkholderiales</taxon>
        <taxon>Burkholderiaceae</taxon>
        <taxon>Cupriavidus</taxon>
    </lineage>
</organism>
<dbReference type="KEGG" id="reu:Reut_A2938"/>
<evidence type="ECO:0000256" key="1">
    <source>
        <dbReference type="SAM" id="MobiDB-lite"/>
    </source>
</evidence>
<evidence type="ECO:0000313" key="2">
    <source>
        <dbReference type="EMBL" id="AAZ62298.1"/>
    </source>
</evidence>